<evidence type="ECO:0000256" key="6">
    <source>
        <dbReference type="ARBA" id="ARBA00022729"/>
    </source>
</evidence>
<name>A0ABR2GT34_9EUKA</name>
<keyword evidence="9" id="KW-0067">ATP-binding</keyword>
<evidence type="ECO:0000256" key="12">
    <source>
        <dbReference type="ARBA" id="ARBA00023137"/>
    </source>
</evidence>
<keyword evidence="20" id="KW-1185">Reference proteome</keyword>
<evidence type="ECO:0000313" key="19">
    <source>
        <dbReference type="EMBL" id="KAK8836712.1"/>
    </source>
</evidence>
<evidence type="ECO:0000256" key="5">
    <source>
        <dbReference type="ARBA" id="ARBA00022692"/>
    </source>
</evidence>
<protein>
    <recommendedName>
        <fullName evidence="2">receptor protein-tyrosine kinase</fullName>
        <ecNumber evidence="2">2.7.10.1</ecNumber>
    </recommendedName>
</protein>
<feature type="coiled-coil region" evidence="16">
    <location>
        <begin position="247"/>
        <end position="345"/>
    </location>
</feature>
<evidence type="ECO:0000256" key="9">
    <source>
        <dbReference type="ARBA" id="ARBA00022840"/>
    </source>
</evidence>
<feature type="compositionally biased region" description="Basic and acidic residues" evidence="17">
    <location>
        <begin position="721"/>
        <end position="733"/>
    </location>
</feature>
<keyword evidence="12" id="KW-0829">Tyrosine-protein kinase</keyword>
<keyword evidence="15" id="KW-0325">Glycoprotein</keyword>
<keyword evidence="10" id="KW-1133">Transmembrane helix</keyword>
<keyword evidence="8" id="KW-0418">Kinase</keyword>
<feature type="domain" description="ALK/LTK-like glycine-rich" evidence="18">
    <location>
        <begin position="455"/>
        <end position="743"/>
    </location>
</feature>
<keyword evidence="4" id="KW-0808">Transferase</keyword>
<evidence type="ECO:0000256" key="8">
    <source>
        <dbReference type="ARBA" id="ARBA00022777"/>
    </source>
</evidence>
<evidence type="ECO:0000256" key="13">
    <source>
        <dbReference type="ARBA" id="ARBA00023157"/>
    </source>
</evidence>
<keyword evidence="5" id="KW-0812">Transmembrane</keyword>
<feature type="region of interest" description="Disordered" evidence="17">
    <location>
        <begin position="715"/>
        <end position="745"/>
    </location>
</feature>
<keyword evidence="16" id="KW-0175">Coiled coil</keyword>
<dbReference type="EC" id="2.7.10.1" evidence="2"/>
<evidence type="ECO:0000256" key="2">
    <source>
        <dbReference type="ARBA" id="ARBA00011902"/>
    </source>
</evidence>
<sequence length="745" mass="81813">MNNFELAHDNNFDNDDLIPFQLYSKTINLYYSQLTKYSKKIRDNYLFSAVKESFPQEIHSFQEKIQLLQDSVVYFFQLLQQNCNIEDNSNISYKQCNDLLKISKYLEVRKLTFKLNEYIDKRNESDANFAIQMILYEMSVRKDTEESEIEISNDIEQLLVNKINECFSNDNFLELPISLLFRVVKKSVNEQCLSNDKLFDFIKKSINKFCVLFQFLDLQKLSENRLIELCDIYSKSDQQGKLHFNYLGCNLNKMREMIEKLNKLKEEQNGSMKELEAAVASLKKQLSDSEKSKGEIEERNKQMIQRNEDQMKELERKIKELQDKLTDTERENRDLNEKLRKELNSIKGVVKAKVKNGLLISAQIKMIANGVSLDTSWSKFIISKSDAETVGVQAYEDGVPITSLEMETGDFLVKSGKYFVRCLVFDSEGKSSEIVSNAVTTRGESAVFNCEGQSEISLWEGQYKLEVWGAKGGDSTGKGNIDYERSGSPLVEGGLGGYSRGILRLCKKETLHVFVGGEGLTGKPNDGDTTRGGFPDGGGTKTGHYNGALTVPGTGGGSTSIRIGSVSDYARVIVAGGGGGASADSFYISPGGFGGGKTGGNCFYKHQLQSQGAGTQTGSTCGVGYNSQSQGTAGKFGVGASGGYGSGHDSGGGGGGGWYGGGSGGQGWSFEASSGGGGSGWTFTESNFSSWRSGDPSKASEFLLSDSFYLTDSATFSGNEEFPRPDGNGTERGHRGRGFAKITPQ</sequence>
<gene>
    <name evidence="19" type="ORF">M9Y10_037650</name>
</gene>
<comment type="subcellular location">
    <subcellularLocation>
        <location evidence="1">Cell membrane</location>
        <topology evidence="1">Single-pass type I membrane protein</topology>
    </subcellularLocation>
</comment>
<evidence type="ECO:0000256" key="4">
    <source>
        <dbReference type="ARBA" id="ARBA00022679"/>
    </source>
</evidence>
<accession>A0ABR2GT34</accession>
<dbReference type="CDD" id="cd14688">
    <property type="entry name" value="bZIP_YAP"/>
    <property type="match status" value="1"/>
</dbReference>
<evidence type="ECO:0000256" key="3">
    <source>
        <dbReference type="ARBA" id="ARBA00022475"/>
    </source>
</evidence>
<evidence type="ECO:0000256" key="10">
    <source>
        <dbReference type="ARBA" id="ARBA00022989"/>
    </source>
</evidence>
<proteinExistence type="predicted"/>
<evidence type="ECO:0000256" key="15">
    <source>
        <dbReference type="ARBA" id="ARBA00023180"/>
    </source>
</evidence>
<evidence type="ECO:0000256" key="14">
    <source>
        <dbReference type="ARBA" id="ARBA00023170"/>
    </source>
</evidence>
<keyword evidence="6" id="KW-0732">Signal</keyword>
<dbReference type="Pfam" id="PF12810">
    <property type="entry name" value="ALK_LTK_GRD"/>
    <property type="match status" value="1"/>
</dbReference>
<dbReference type="Proteomes" id="UP001470230">
    <property type="component" value="Unassembled WGS sequence"/>
</dbReference>
<keyword evidence="13" id="KW-1015">Disulfide bond</keyword>
<organism evidence="19 20">
    <name type="scientific">Tritrichomonas musculus</name>
    <dbReference type="NCBI Taxonomy" id="1915356"/>
    <lineage>
        <taxon>Eukaryota</taxon>
        <taxon>Metamonada</taxon>
        <taxon>Parabasalia</taxon>
        <taxon>Tritrichomonadida</taxon>
        <taxon>Tritrichomonadidae</taxon>
        <taxon>Tritrichomonas</taxon>
    </lineage>
</organism>
<dbReference type="InterPro" id="IPR055163">
    <property type="entry name" value="ALK/LTK-like_GRD"/>
</dbReference>
<evidence type="ECO:0000256" key="11">
    <source>
        <dbReference type="ARBA" id="ARBA00023136"/>
    </source>
</evidence>
<comment type="caution">
    <text evidence="19">The sequence shown here is derived from an EMBL/GenBank/DDBJ whole genome shotgun (WGS) entry which is preliminary data.</text>
</comment>
<evidence type="ECO:0000256" key="17">
    <source>
        <dbReference type="SAM" id="MobiDB-lite"/>
    </source>
</evidence>
<keyword evidence="7" id="KW-0547">Nucleotide-binding</keyword>
<keyword evidence="3" id="KW-1003">Cell membrane</keyword>
<keyword evidence="11" id="KW-0472">Membrane</keyword>
<evidence type="ECO:0000256" key="7">
    <source>
        <dbReference type="ARBA" id="ARBA00022741"/>
    </source>
</evidence>
<evidence type="ECO:0000256" key="1">
    <source>
        <dbReference type="ARBA" id="ARBA00004251"/>
    </source>
</evidence>
<keyword evidence="14" id="KW-0675">Receptor</keyword>
<evidence type="ECO:0000259" key="18">
    <source>
        <dbReference type="Pfam" id="PF12810"/>
    </source>
</evidence>
<evidence type="ECO:0000256" key="16">
    <source>
        <dbReference type="SAM" id="Coils"/>
    </source>
</evidence>
<reference evidence="19 20" key="1">
    <citation type="submission" date="2024-04" db="EMBL/GenBank/DDBJ databases">
        <title>Tritrichomonas musculus Genome.</title>
        <authorList>
            <person name="Alves-Ferreira E."/>
            <person name="Grigg M."/>
            <person name="Lorenzi H."/>
            <person name="Galac M."/>
        </authorList>
    </citation>
    <scope>NUCLEOTIDE SEQUENCE [LARGE SCALE GENOMIC DNA]</scope>
    <source>
        <strain evidence="19 20">EAF2021</strain>
    </source>
</reference>
<evidence type="ECO:0000313" key="20">
    <source>
        <dbReference type="Proteomes" id="UP001470230"/>
    </source>
</evidence>
<dbReference type="EMBL" id="JAPFFF010000064">
    <property type="protein sequence ID" value="KAK8836712.1"/>
    <property type="molecule type" value="Genomic_DNA"/>
</dbReference>